<sequence>INHSVALRNPKFYQCCSGFCIDLLKKFAHDLKFSYDLYRVEDGTWGVLSQNGTWNGLIAELLNQKAEIVVTSIKINSERQTAVDFTVPFLETGIAIVVAKRTGIISPKAFLEPFDTISWLMILLISIQGAAVAIFCFEWLSPYGYDMKMLPPREDPFDSRKNHKFSLFRTYWLVWAILFGAAVNVDCPRGYTARFMSNVWAMFAVVFLAIYTANLAAFMITREEYYDLQGIDDKRLTNPYITDPPFRFGTIPNGNTEAVLKRNKHRLYTWMRKFNRSSVQLGVEAVKRGDLDAFIYDATVLEYLAGQDNECRLLTVGTWYAMTGYGFALQKKSKYLSMFNRAMIQYRENGKTINSLQ</sequence>
<feature type="binding site" evidence="13">
    <location>
        <position position="256"/>
    </location>
    <ligand>
        <name>L-glutamate</name>
        <dbReference type="ChEBI" id="CHEBI:29985"/>
    </ligand>
</feature>
<dbReference type="GO" id="GO:0038023">
    <property type="term" value="F:signaling receptor activity"/>
    <property type="evidence" value="ECO:0007669"/>
    <property type="project" value="InterPro"/>
</dbReference>
<evidence type="ECO:0000259" key="17">
    <source>
        <dbReference type="SMART" id="SM00918"/>
    </source>
</evidence>
<dbReference type="EMBL" id="BMAW01116503">
    <property type="protein sequence ID" value="GFT70963.1"/>
    <property type="molecule type" value="Genomic_DNA"/>
</dbReference>
<feature type="binding site" evidence="13">
    <location>
        <position position="79"/>
    </location>
    <ligand>
        <name>L-glutamate</name>
        <dbReference type="ChEBI" id="CHEBI:29985"/>
    </ligand>
</feature>
<dbReference type="GO" id="GO:0005886">
    <property type="term" value="C:plasma membrane"/>
    <property type="evidence" value="ECO:0007669"/>
    <property type="project" value="UniProtKB-SubCell"/>
</dbReference>
<comment type="caution">
    <text evidence="18">The sequence shown here is derived from an EMBL/GenBank/DDBJ whole genome shotgun (WGS) entry which is preliminary data.</text>
</comment>
<feature type="non-terminal residue" evidence="18">
    <location>
        <position position="357"/>
    </location>
</feature>
<dbReference type="FunFam" id="3.40.190.10:FF:000024">
    <property type="entry name" value="Glutamate receptor, ionotropic, delta 1"/>
    <property type="match status" value="1"/>
</dbReference>
<keyword evidence="9 18" id="KW-0675">Receptor</keyword>
<dbReference type="GO" id="GO:0015276">
    <property type="term" value="F:ligand-gated monoatomic ion channel activity"/>
    <property type="evidence" value="ECO:0007669"/>
    <property type="project" value="InterPro"/>
</dbReference>
<feature type="domain" description="Ionotropic glutamate receptor L-glutamate and glycine-binding" evidence="17">
    <location>
        <begin position="3"/>
        <end position="63"/>
    </location>
</feature>
<keyword evidence="19" id="KW-1185">Reference proteome</keyword>
<feature type="domain" description="Ionotropic glutamate receptor C-terminal" evidence="16">
    <location>
        <begin position="6"/>
        <end position="355"/>
    </location>
</feature>
<dbReference type="InterPro" id="IPR019594">
    <property type="entry name" value="Glu/Gly-bd"/>
</dbReference>
<keyword evidence="4" id="KW-1003">Cell membrane</keyword>
<dbReference type="SMART" id="SM00918">
    <property type="entry name" value="Lig_chan-Glu_bd"/>
    <property type="match status" value="1"/>
</dbReference>
<dbReference type="FunFam" id="3.40.190.10:FF:000155">
    <property type="entry name" value="Glutamate receptor ionotropic, NMDA 2B"/>
    <property type="match status" value="1"/>
</dbReference>
<feature type="transmembrane region" description="Helical" evidence="15">
    <location>
        <begin position="170"/>
        <end position="187"/>
    </location>
</feature>
<evidence type="ECO:0000256" key="6">
    <source>
        <dbReference type="ARBA" id="ARBA00022989"/>
    </source>
</evidence>
<evidence type="ECO:0000256" key="3">
    <source>
        <dbReference type="ARBA" id="ARBA00022448"/>
    </source>
</evidence>
<dbReference type="AlphaFoldDB" id="A0A8X6U3G1"/>
<keyword evidence="3" id="KW-0813">Transport</keyword>
<dbReference type="SMART" id="SM00079">
    <property type="entry name" value="PBPe"/>
    <property type="match status" value="1"/>
</dbReference>
<evidence type="ECO:0000313" key="19">
    <source>
        <dbReference type="Proteomes" id="UP000887013"/>
    </source>
</evidence>
<dbReference type="Proteomes" id="UP000887013">
    <property type="component" value="Unassembled WGS sequence"/>
</dbReference>
<dbReference type="PRINTS" id="PR00177">
    <property type="entry name" value="NMDARECEPTOR"/>
</dbReference>
<reference evidence="18" key="1">
    <citation type="submission" date="2020-08" db="EMBL/GenBank/DDBJ databases">
        <title>Multicomponent nature underlies the extraordinary mechanical properties of spider dragline silk.</title>
        <authorList>
            <person name="Kono N."/>
            <person name="Nakamura H."/>
            <person name="Mori M."/>
            <person name="Yoshida Y."/>
            <person name="Ohtoshi R."/>
            <person name="Malay A.D."/>
            <person name="Moran D.A.P."/>
            <person name="Tomita M."/>
            <person name="Numata K."/>
            <person name="Arakawa K."/>
        </authorList>
    </citation>
    <scope>NUCLEOTIDE SEQUENCE</scope>
</reference>
<evidence type="ECO:0000256" key="12">
    <source>
        <dbReference type="ARBA" id="ARBA00023303"/>
    </source>
</evidence>
<organism evidence="18 19">
    <name type="scientific">Nephila pilipes</name>
    <name type="common">Giant wood spider</name>
    <name type="synonym">Nephila maculata</name>
    <dbReference type="NCBI Taxonomy" id="299642"/>
    <lineage>
        <taxon>Eukaryota</taxon>
        <taxon>Metazoa</taxon>
        <taxon>Ecdysozoa</taxon>
        <taxon>Arthropoda</taxon>
        <taxon>Chelicerata</taxon>
        <taxon>Arachnida</taxon>
        <taxon>Araneae</taxon>
        <taxon>Araneomorphae</taxon>
        <taxon>Entelegynae</taxon>
        <taxon>Araneoidea</taxon>
        <taxon>Nephilidae</taxon>
        <taxon>Nephila</taxon>
    </lineage>
</organism>
<keyword evidence="7" id="KW-0406">Ion transport</keyword>
<comment type="subcellular location">
    <subcellularLocation>
        <location evidence="1">Cell membrane</location>
        <topology evidence="1">Multi-pass membrane protein</topology>
    </subcellularLocation>
</comment>
<feature type="transmembrane region" description="Helical" evidence="15">
    <location>
        <begin position="199"/>
        <end position="220"/>
    </location>
</feature>
<dbReference type="Pfam" id="PF10613">
    <property type="entry name" value="Lig_chan-Glu_bd"/>
    <property type="match status" value="1"/>
</dbReference>
<evidence type="ECO:0000256" key="14">
    <source>
        <dbReference type="PIRSR" id="PIRSR601508-2"/>
    </source>
</evidence>
<feature type="site" description="Crucial to convey clamshell closure to channel opening" evidence="14">
    <location>
        <position position="228"/>
    </location>
</feature>
<keyword evidence="6 15" id="KW-1133">Transmembrane helix</keyword>
<keyword evidence="10" id="KW-0325">Glycoprotein</keyword>
<evidence type="ECO:0000256" key="11">
    <source>
        <dbReference type="ARBA" id="ARBA00023286"/>
    </source>
</evidence>
<feature type="transmembrane region" description="Helical" evidence="15">
    <location>
        <begin position="117"/>
        <end position="140"/>
    </location>
</feature>
<dbReference type="InterPro" id="IPR015683">
    <property type="entry name" value="Ionotropic_Glu_rcpt"/>
</dbReference>
<evidence type="ECO:0000313" key="18">
    <source>
        <dbReference type="EMBL" id="GFT70963.1"/>
    </source>
</evidence>
<evidence type="ECO:0000259" key="16">
    <source>
        <dbReference type="SMART" id="SM00079"/>
    </source>
</evidence>
<evidence type="ECO:0000256" key="8">
    <source>
        <dbReference type="ARBA" id="ARBA00023136"/>
    </source>
</evidence>
<comment type="similarity">
    <text evidence="2">Belongs to the glutamate-gated ion channel (TC 1.A.10.1) family.</text>
</comment>
<evidence type="ECO:0000256" key="1">
    <source>
        <dbReference type="ARBA" id="ARBA00004651"/>
    </source>
</evidence>
<gene>
    <name evidence="18" type="primary">grin2b</name>
    <name evidence="18" type="ORF">NPIL_459931</name>
</gene>
<dbReference type="OrthoDB" id="6424429at2759"/>
<dbReference type="InterPro" id="IPR001508">
    <property type="entry name" value="Iono_Glu_rcpt_met"/>
</dbReference>
<keyword evidence="12" id="KW-0407">Ion channel</keyword>
<feature type="binding site" evidence="13">
    <location>
        <position position="297"/>
    </location>
    <ligand>
        <name>L-glutamate</name>
        <dbReference type="ChEBI" id="CHEBI:29985"/>
    </ligand>
</feature>
<dbReference type="InterPro" id="IPR001320">
    <property type="entry name" value="Iontro_rcpt_C"/>
</dbReference>
<evidence type="ECO:0000256" key="7">
    <source>
        <dbReference type="ARBA" id="ARBA00023065"/>
    </source>
</evidence>
<evidence type="ECO:0000256" key="4">
    <source>
        <dbReference type="ARBA" id="ARBA00022475"/>
    </source>
</evidence>
<keyword evidence="5 15" id="KW-0812">Transmembrane</keyword>
<dbReference type="FunFam" id="1.10.287.70:FF:000199">
    <property type="entry name" value="Glutamate receptor ionotropic, NMDA 2B"/>
    <property type="match status" value="1"/>
</dbReference>
<accession>A0A8X6U3G1</accession>
<keyword evidence="11" id="KW-1071">Ligand-gated ion channel</keyword>
<evidence type="ECO:0000256" key="2">
    <source>
        <dbReference type="ARBA" id="ARBA00008685"/>
    </source>
</evidence>
<evidence type="ECO:0000256" key="15">
    <source>
        <dbReference type="SAM" id="Phobius"/>
    </source>
</evidence>
<dbReference type="PANTHER" id="PTHR18966">
    <property type="entry name" value="IONOTROPIC GLUTAMATE RECEPTOR"/>
    <property type="match status" value="1"/>
</dbReference>
<dbReference type="Gene3D" id="3.40.190.10">
    <property type="entry name" value="Periplasmic binding protein-like II"/>
    <property type="match status" value="2"/>
</dbReference>
<name>A0A8X6U3G1_NEPPI</name>
<dbReference type="Pfam" id="PF00060">
    <property type="entry name" value="Lig_chan"/>
    <property type="match status" value="1"/>
</dbReference>
<evidence type="ECO:0000256" key="13">
    <source>
        <dbReference type="PIRSR" id="PIRSR601508-1"/>
    </source>
</evidence>
<evidence type="ECO:0000256" key="5">
    <source>
        <dbReference type="ARBA" id="ARBA00022692"/>
    </source>
</evidence>
<evidence type="ECO:0000256" key="10">
    <source>
        <dbReference type="ARBA" id="ARBA00023180"/>
    </source>
</evidence>
<evidence type="ECO:0000256" key="9">
    <source>
        <dbReference type="ARBA" id="ARBA00023170"/>
    </source>
</evidence>
<protein>
    <submittedName>
        <fullName evidence="18">Glutamate receptor ionotropic, NMDA 2B</fullName>
    </submittedName>
</protein>
<proteinExistence type="inferred from homology"/>
<dbReference type="SUPFAM" id="SSF53850">
    <property type="entry name" value="Periplasmic binding protein-like II"/>
    <property type="match status" value="1"/>
</dbReference>
<keyword evidence="8 15" id="KW-0472">Membrane</keyword>
<feature type="site" description="Interaction with the cone snail toxin Con-ikot-ikot" evidence="14">
    <location>
        <position position="261"/>
    </location>
</feature>